<accession>A0AB38YK77</accession>
<sequence length="322" mass="34805">MQINDINNVVAAEFAAVNDVIHSELSSRVPLVEQIAEYIVSSGGKRLRPLVTLLLGKTLNYESPHLIRLATIIEFLHTATLLHDDVVDMSAMRRGKATANQRWGNAPSVLVGDFLYSRAFQLMVEVGNLEVMNQLANATNVIAEGEVLQLMNVRNPDLSESDYMKVIEGKTAMLFAAATGSAAALAQAAPERHAAAMTYGTELGLAFQIQDDVLDYAGDSAALGKNVGDDLAEGKVTLPLIYTLQHTDDNTRKMIRQAIRKGGTSEVEPILAAIQSCGALLYCQQKAREHSARAQLALQQFPANEARAALHALADLAVERSV</sequence>
<evidence type="ECO:0000256" key="7">
    <source>
        <dbReference type="ARBA" id="ARBA00055029"/>
    </source>
</evidence>
<dbReference type="CDD" id="cd00685">
    <property type="entry name" value="Trans_IPPS_HT"/>
    <property type="match status" value="1"/>
</dbReference>
<evidence type="ECO:0000256" key="11">
    <source>
        <dbReference type="ARBA" id="ARBA00083124"/>
    </source>
</evidence>
<keyword evidence="5" id="KW-0460">Magnesium</keyword>
<gene>
    <name evidence="13" type="ORF">NFC81_04630</name>
</gene>
<dbReference type="Pfam" id="PF00348">
    <property type="entry name" value="polyprenyl_synt"/>
    <property type="match status" value="1"/>
</dbReference>
<evidence type="ECO:0000256" key="12">
    <source>
        <dbReference type="RuleBase" id="RU004466"/>
    </source>
</evidence>
<dbReference type="Gene3D" id="1.10.600.10">
    <property type="entry name" value="Farnesyl Diphosphate Synthase"/>
    <property type="match status" value="1"/>
</dbReference>
<evidence type="ECO:0000256" key="3">
    <source>
        <dbReference type="ARBA" id="ARBA00022679"/>
    </source>
</evidence>
<dbReference type="GO" id="GO:0008299">
    <property type="term" value="P:isoprenoid biosynthetic process"/>
    <property type="evidence" value="ECO:0007669"/>
    <property type="project" value="InterPro"/>
</dbReference>
<evidence type="ECO:0000256" key="10">
    <source>
        <dbReference type="ARBA" id="ARBA00079637"/>
    </source>
</evidence>
<dbReference type="InterPro" id="IPR033749">
    <property type="entry name" value="Polyprenyl_synt_CS"/>
</dbReference>
<comment type="cofactor">
    <cofactor evidence="1">
        <name>Mg(2+)</name>
        <dbReference type="ChEBI" id="CHEBI:18420"/>
    </cofactor>
</comment>
<dbReference type="InterPro" id="IPR000092">
    <property type="entry name" value="Polyprenyl_synt"/>
</dbReference>
<organism evidence="13">
    <name type="scientific">Salinispirillum sp. LH 10-3-1</name>
    <dbReference type="NCBI Taxonomy" id="2952525"/>
    <lineage>
        <taxon>Bacteria</taxon>
        <taxon>Pseudomonadati</taxon>
        <taxon>Pseudomonadota</taxon>
        <taxon>Gammaproteobacteria</taxon>
        <taxon>Oceanospirillales</taxon>
        <taxon>Saccharospirillaceae</taxon>
        <taxon>Salinispirillum</taxon>
    </lineage>
</organism>
<evidence type="ECO:0000256" key="4">
    <source>
        <dbReference type="ARBA" id="ARBA00022723"/>
    </source>
</evidence>
<dbReference type="PROSITE" id="PS00444">
    <property type="entry name" value="POLYPRENYL_SYNTHASE_2"/>
    <property type="match status" value="1"/>
</dbReference>
<proteinExistence type="inferred from homology"/>
<evidence type="ECO:0000256" key="2">
    <source>
        <dbReference type="ARBA" id="ARBA00006706"/>
    </source>
</evidence>
<dbReference type="PANTHER" id="PTHR12001:SF69">
    <property type="entry name" value="ALL TRANS-POLYPRENYL-DIPHOSPHATE SYNTHASE PDSS1"/>
    <property type="match status" value="1"/>
</dbReference>
<dbReference type="PANTHER" id="PTHR12001">
    <property type="entry name" value="GERANYLGERANYL PYROPHOSPHATE SYNTHASE"/>
    <property type="match status" value="1"/>
</dbReference>
<dbReference type="AlphaFoldDB" id="A0AB38YK77"/>
<dbReference type="InterPro" id="IPR008949">
    <property type="entry name" value="Isoprenoid_synthase_dom_sf"/>
</dbReference>
<dbReference type="GO" id="GO:0046872">
    <property type="term" value="F:metal ion binding"/>
    <property type="evidence" value="ECO:0007669"/>
    <property type="project" value="UniProtKB-KW"/>
</dbReference>
<dbReference type="EMBL" id="CP101717">
    <property type="protein sequence ID" value="WLD59657.1"/>
    <property type="molecule type" value="Genomic_DNA"/>
</dbReference>
<reference evidence="13" key="1">
    <citation type="submission" date="2022-07" db="EMBL/GenBank/DDBJ databases">
        <title>Complete genome sequence of Salinispirillum sp. LH10-3-1 capable of multiple carbohydrate inversion isolated from a soda lake.</title>
        <authorList>
            <person name="Liu J."/>
            <person name="Zhai Y."/>
            <person name="Zhang H."/>
            <person name="Yang H."/>
            <person name="Qu J."/>
            <person name="Li J."/>
        </authorList>
    </citation>
    <scope>NUCLEOTIDE SEQUENCE</scope>
    <source>
        <strain evidence="13">LH 10-3-1</strain>
    </source>
</reference>
<protein>
    <recommendedName>
        <fullName evidence="9">Octaprenyl diphosphate synthase</fullName>
        <ecNumber evidence="8">2.5.1.90</ecNumber>
    </recommendedName>
    <alternativeName>
        <fullName evidence="11">All-trans-octaprenyl-diphosphate synthase</fullName>
    </alternativeName>
    <alternativeName>
        <fullName evidence="10">Octaprenyl pyrophosphate synthase</fullName>
    </alternativeName>
</protein>
<dbReference type="EC" id="2.5.1.90" evidence="8"/>
<evidence type="ECO:0000256" key="1">
    <source>
        <dbReference type="ARBA" id="ARBA00001946"/>
    </source>
</evidence>
<dbReference type="SFLD" id="SFLDS00005">
    <property type="entry name" value="Isoprenoid_Synthase_Type_I"/>
    <property type="match status" value="1"/>
</dbReference>
<dbReference type="PROSITE" id="PS00723">
    <property type="entry name" value="POLYPRENYL_SYNTHASE_1"/>
    <property type="match status" value="1"/>
</dbReference>
<keyword evidence="3 12" id="KW-0808">Transferase</keyword>
<dbReference type="RefSeq" id="WP_304996947.1">
    <property type="nucleotide sequence ID" value="NZ_CP101717.1"/>
</dbReference>
<evidence type="ECO:0000256" key="9">
    <source>
        <dbReference type="ARBA" id="ARBA00072473"/>
    </source>
</evidence>
<name>A0AB38YK77_9GAMM</name>
<keyword evidence="4" id="KW-0479">Metal-binding</keyword>
<comment type="similarity">
    <text evidence="2 12">Belongs to the FPP/GGPP synthase family.</text>
</comment>
<dbReference type="FunFam" id="1.10.600.10:FF:000002">
    <property type="entry name" value="Octaprenyl diphosphate synthase"/>
    <property type="match status" value="1"/>
</dbReference>
<evidence type="ECO:0000313" key="13">
    <source>
        <dbReference type="EMBL" id="WLD59657.1"/>
    </source>
</evidence>
<dbReference type="GO" id="GO:0106350">
    <property type="term" value="F:all-trans-octaprenyl-diphosphate synthase activity"/>
    <property type="evidence" value="ECO:0007669"/>
    <property type="project" value="UniProtKB-EC"/>
</dbReference>
<evidence type="ECO:0000256" key="8">
    <source>
        <dbReference type="ARBA" id="ARBA00066511"/>
    </source>
</evidence>
<evidence type="ECO:0000256" key="6">
    <source>
        <dbReference type="ARBA" id="ARBA00051506"/>
    </source>
</evidence>
<comment type="catalytic activity">
    <reaction evidence="6">
        <text>5 isopentenyl diphosphate + (2E,6E)-farnesyl diphosphate = all-trans-octaprenyl diphosphate + 5 diphosphate</text>
        <dbReference type="Rhea" id="RHEA:27798"/>
        <dbReference type="ChEBI" id="CHEBI:33019"/>
        <dbReference type="ChEBI" id="CHEBI:57711"/>
        <dbReference type="ChEBI" id="CHEBI:128769"/>
        <dbReference type="ChEBI" id="CHEBI:175763"/>
        <dbReference type="EC" id="2.5.1.90"/>
    </reaction>
</comment>
<comment type="function">
    <text evidence="7">Supplies octaprenyl diphosphate, the precursor for the side chain of the isoprenoid quinones ubiquinone and menaquinone.</text>
</comment>
<dbReference type="SUPFAM" id="SSF48576">
    <property type="entry name" value="Terpenoid synthases"/>
    <property type="match status" value="1"/>
</dbReference>
<evidence type="ECO:0000256" key="5">
    <source>
        <dbReference type="ARBA" id="ARBA00022842"/>
    </source>
</evidence>